<dbReference type="InterPro" id="IPR012337">
    <property type="entry name" value="RNaseH-like_sf"/>
</dbReference>
<protein>
    <submittedName>
        <fullName evidence="3">Retrovirus-related Pol polyprotein from transposon gypsy</fullName>
    </submittedName>
</protein>
<dbReference type="FunFam" id="3.30.420.10:FF:000063">
    <property type="entry name" value="Retrovirus-related Pol polyprotein from transposon 297-like Protein"/>
    <property type="match status" value="1"/>
</dbReference>
<feature type="non-terminal residue" evidence="3">
    <location>
        <position position="912"/>
    </location>
</feature>
<dbReference type="InterPro" id="IPR036397">
    <property type="entry name" value="RNaseH_sf"/>
</dbReference>
<gene>
    <name evidence="3" type="primary">pol</name>
    <name evidence="3" type="ORF">AWC38_SpisGene20461</name>
</gene>
<dbReference type="Pfam" id="PF00665">
    <property type="entry name" value="rve"/>
    <property type="match status" value="1"/>
</dbReference>
<organism evidence="3 4">
    <name type="scientific">Stylophora pistillata</name>
    <name type="common">Smooth cauliflower coral</name>
    <dbReference type="NCBI Taxonomy" id="50429"/>
    <lineage>
        <taxon>Eukaryota</taxon>
        <taxon>Metazoa</taxon>
        <taxon>Cnidaria</taxon>
        <taxon>Anthozoa</taxon>
        <taxon>Hexacorallia</taxon>
        <taxon>Scleractinia</taxon>
        <taxon>Astrocoeniina</taxon>
        <taxon>Pocilloporidae</taxon>
        <taxon>Stylophora</taxon>
    </lineage>
</organism>
<dbReference type="GO" id="GO:0015074">
    <property type="term" value="P:DNA integration"/>
    <property type="evidence" value="ECO:0007669"/>
    <property type="project" value="InterPro"/>
</dbReference>
<reference evidence="4" key="1">
    <citation type="journal article" date="2017" name="bioRxiv">
        <title>Comparative analysis of the genomes of Stylophora pistillata and Acropora digitifera provides evidence for extensive differences between species of corals.</title>
        <authorList>
            <person name="Voolstra C.R."/>
            <person name="Li Y."/>
            <person name="Liew Y.J."/>
            <person name="Baumgarten S."/>
            <person name="Zoccola D."/>
            <person name="Flot J.-F."/>
            <person name="Tambutte S."/>
            <person name="Allemand D."/>
            <person name="Aranda M."/>
        </authorList>
    </citation>
    <scope>NUCLEOTIDE SEQUENCE [LARGE SCALE GENOMIC DNA]</scope>
</reference>
<feature type="domain" description="Integrase catalytic" evidence="2">
    <location>
        <begin position="352"/>
        <end position="505"/>
    </location>
</feature>
<dbReference type="GO" id="GO:0005634">
    <property type="term" value="C:nucleus"/>
    <property type="evidence" value="ECO:0007669"/>
    <property type="project" value="InterPro"/>
</dbReference>
<dbReference type="Pfam" id="PF00078">
    <property type="entry name" value="RVT_1"/>
    <property type="match status" value="1"/>
</dbReference>
<dbReference type="EMBL" id="LSMT01000661">
    <property type="protein sequence ID" value="PFX15318.1"/>
    <property type="molecule type" value="Genomic_DNA"/>
</dbReference>
<evidence type="ECO:0000259" key="2">
    <source>
        <dbReference type="PROSITE" id="PS50994"/>
    </source>
</evidence>
<dbReference type="PANTHER" id="PTHR37984:SF11">
    <property type="entry name" value="INTEGRASE CATALYTIC DOMAIN-CONTAINING PROTEIN"/>
    <property type="match status" value="1"/>
</dbReference>
<dbReference type="AlphaFoldDB" id="A0A2B4RG17"/>
<dbReference type="GO" id="GO:0006351">
    <property type="term" value="P:DNA-templated transcription"/>
    <property type="evidence" value="ECO:0007669"/>
    <property type="project" value="InterPro"/>
</dbReference>
<dbReference type="SUPFAM" id="SSF53098">
    <property type="entry name" value="Ribonuclease H-like"/>
    <property type="match status" value="1"/>
</dbReference>
<sequence length="912" mass="103710">MTESQLAENGAAPSNSESAIVAAISSMSELLVSSITSLKFTMTESLGQMKDTIDHLAIEEGSLEENAETEEQLEIAAYMDQRSTQQSDKNQQSGSAVSNSGAKKPTSSQTTEQSINTLINQSSESQRDVPDGEIDLLSGIANDLKLDQKKAPAINEQIAKIVHGLMREKLTDEVLTATQNRYNTPENCECLTSTKDITHELNGATVFSHLDMNHGYHQLELQENSRDITTFSTHIGLYRYKRLNFGTRSAGEIFQDTVSREITRDIPGCLNISDDILVYGKTQQEHDRNLDKLFKKAREKKITFNKGKCEFNKQSCVYYGMKFSKDGASPDPRKVEAIKAAEPPRNAKELNSFLCPWKKISVDFAGPFPNKDMALVFWDQYSRYPVVEFVTSTSAEAVIPQLTRVFTTYGIPEEVKTDNGPPFNGSKFAKYAQEQGFRHKKVTPGWAEANGDVERFIQTVKKSARVAKIEGKAFKQEIQRTVGNYRATSHPLTRESPEKLMFWREIRRKLPERVVPQEEQRHELIRERDERKKKQMKAYANERRQALQSSIKIGDRVLLKQNRGNTLSPPYDPRPYVVVGIKGSMITLKRGKEVKSRNSSHCKVLKYAGKEEHDDLDWDKEQQPMNRRPTNRQIEYPVRPAEITYDNIPHVGARIKPEQQKLPSDDIKEMLEQMSRVKVAMGWEFVLPYDIEFVQKHPDVYKQQLTMWEAKYQVAGSKRVSKPSNSKSNHVMNHNTLHEGSSEEQHLPMEIDCKEVASNNMNPQLPKEPLSTNDTHVRDTLKILQDFVHEKLHRTVLSLADFKRLLLLRQTASSPGDPLCSGVPDTLLEKAILSTGATEIDFKWPTEALSGDIQSRRLFSFRSTGDTADEYRALLLDMFSKSWVLTRREFNARATEQVGTVPGRKVWMTIQQ</sequence>
<dbReference type="InterPro" id="IPR043128">
    <property type="entry name" value="Rev_trsase/Diguanyl_cyclase"/>
</dbReference>
<dbReference type="InterPro" id="IPR006886">
    <property type="entry name" value="RNA_pol_III_Rpc5"/>
</dbReference>
<accession>A0A2B4RG17</accession>
<dbReference type="Pfam" id="PF04801">
    <property type="entry name" value="RPC5"/>
    <property type="match status" value="1"/>
</dbReference>
<evidence type="ECO:0000256" key="1">
    <source>
        <dbReference type="SAM" id="MobiDB-lite"/>
    </source>
</evidence>
<name>A0A2B4RG17_STYPI</name>
<dbReference type="InterPro" id="IPR050951">
    <property type="entry name" value="Retrovirus_Pol_polyprotein"/>
</dbReference>
<dbReference type="CDD" id="cd01647">
    <property type="entry name" value="RT_LTR"/>
    <property type="match status" value="1"/>
</dbReference>
<dbReference type="OrthoDB" id="2286242at2759"/>
<proteinExistence type="predicted"/>
<dbReference type="InterPro" id="IPR000477">
    <property type="entry name" value="RT_dom"/>
</dbReference>
<dbReference type="PROSITE" id="PS50994">
    <property type="entry name" value="INTEGRASE"/>
    <property type="match status" value="1"/>
</dbReference>
<dbReference type="Gene3D" id="3.10.10.10">
    <property type="entry name" value="HIV Type 1 Reverse Transcriptase, subunit A, domain 1"/>
    <property type="match status" value="1"/>
</dbReference>
<keyword evidence="4" id="KW-1185">Reference proteome</keyword>
<dbReference type="Gene3D" id="3.30.70.270">
    <property type="match status" value="1"/>
</dbReference>
<comment type="caution">
    <text evidence="3">The sequence shown here is derived from an EMBL/GenBank/DDBJ whole genome shotgun (WGS) entry which is preliminary data.</text>
</comment>
<dbReference type="InterPro" id="IPR045576">
    <property type="entry name" value="RPC5_C"/>
</dbReference>
<evidence type="ECO:0000313" key="3">
    <source>
        <dbReference type="EMBL" id="PFX15318.1"/>
    </source>
</evidence>
<evidence type="ECO:0000313" key="4">
    <source>
        <dbReference type="Proteomes" id="UP000225706"/>
    </source>
</evidence>
<feature type="region of interest" description="Disordered" evidence="1">
    <location>
        <begin position="80"/>
        <end position="131"/>
    </location>
</feature>
<dbReference type="STRING" id="50429.A0A2B4RG17"/>
<dbReference type="Pfam" id="PF19725">
    <property type="entry name" value="RPC5_C"/>
    <property type="match status" value="1"/>
</dbReference>
<dbReference type="Gene3D" id="3.30.420.10">
    <property type="entry name" value="Ribonuclease H-like superfamily/Ribonuclease H"/>
    <property type="match status" value="1"/>
</dbReference>
<dbReference type="GO" id="GO:0003676">
    <property type="term" value="F:nucleic acid binding"/>
    <property type="evidence" value="ECO:0007669"/>
    <property type="project" value="InterPro"/>
</dbReference>
<dbReference type="PANTHER" id="PTHR37984">
    <property type="entry name" value="PROTEIN CBG26694"/>
    <property type="match status" value="1"/>
</dbReference>
<dbReference type="InterPro" id="IPR001584">
    <property type="entry name" value="Integrase_cat-core"/>
</dbReference>
<dbReference type="SUPFAM" id="SSF56672">
    <property type="entry name" value="DNA/RNA polymerases"/>
    <property type="match status" value="1"/>
</dbReference>
<dbReference type="Proteomes" id="UP000225706">
    <property type="component" value="Unassembled WGS sequence"/>
</dbReference>
<feature type="compositionally biased region" description="Polar residues" evidence="1">
    <location>
        <begin position="81"/>
        <end position="124"/>
    </location>
</feature>
<dbReference type="InterPro" id="IPR043502">
    <property type="entry name" value="DNA/RNA_pol_sf"/>
</dbReference>